<dbReference type="InterPro" id="IPR048720">
    <property type="entry name" value="PROPPIN"/>
</dbReference>
<dbReference type="SUPFAM" id="SSF50978">
    <property type="entry name" value="WD40 repeat-like"/>
    <property type="match status" value="1"/>
</dbReference>
<sequence>MEKEEEKGFFDQKEHEVLSIALSNSFIALGTPNGYKIYTLNPIKLIKDKDMGGGIRHIGFYNQDKIIWFVGGGNLPAVPENEFRLWDNHNDEELCKVVAESKINSIKIKSNVLAVVLSEKTVFHNLPLSDKYKTFETATNPYGVIAISPLEGFTTAAYLGEEPGTLIVYDYAKEELQAMIEGNSDEEYYITALELNSVGSILACATSEGCTVHLYDTKDGTKLRDYTRGSAPSTINFISFQLDDTRLLISSEAGTIHIFMNDITQEGQEGQPVNDISVFSFLGPLIPYLGKIGSYCKFRTPELYKIAMMPSEGSLIVLSSTGKLYLSNINVEEGGEAILDTKKTLTDCLLVQKNIYLPKNN</sequence>
<dbReference type="PANTHER" id="PTHR11227">
    <property type="entry name" value="WD-REPEAT PROTEIN INTERACTING WITH PHOSPHOINOSIDES WIPI -RELATED"/>
    <property type="match status" value="1"/>
</dbReference>
<evidence type="ECO:0000256" key="2">
    <source>
        <dbReference type="ARBA" id="ARBA00022737"/>
    </source>
</evidence>
<reference evidence="4" key="1">
    <citation type="submission" date="2023-07" db="EMBL/GenBank/DDBJ databases">
        <authorList>
            <consortium name="AG Swart"/>
            <person name="Singh M."/>
            <person name="Singh A."/>
            <person name="Seah K."/>
            <person name="Emmerich C."/>
        </authorList>
    </citation>
    <scope>NUCLEOTIDE SEQUENCE</scope>
    <source>
        <strain evidence="4">DP1</strain>
    </source>
</reference>
<dbReference type="EMBL" id="CAMPGE010015721">
    <property type="protein sequence ID" value="CAI2374328.1"/>
    <property type="molecule type" value="Genomic_DNA"/>
</dbReference>
<dbReference type="Pfam" id="PF21032">
    <property type="entry name" value="PROPPIN"/>
    <property type="match status" value="1"/>
</dbReference>
<dbReference type="AlphaFoldDB" id="A0AAD1XKD5"/>
<accession>A0AAD1XKD5</accession>
<name>A0AAD1XKD5_EUPCR</name>
<gene>
    <name evidence="4" type="ORF">ECRASSUSDP1_LOCUS15680</name>
</gene>
<dbReference type="Gene3D" id="2.130.10.10">
    <property type="entry name" value="YVTN repeat-like/Quinoprotein amine dehydrogenase"/>
    <property type="match status" value="1"/>
</dbReference>
<organism evidence="4 5">
    <name type="scientific">Euplotes crassus</name>
    <dbReference type="NCBI Taxonomy" id="5936"/>
    <lineage>
        <taxon>Eukaryota</taxon>
        <taxon>Sar</taxon>
        <taxon>Alveolata</taxon>
        <taxon>Ciliophora</taxon>
        <taxon>Intramacronucleata</taxon>
        <taxon>Spirotrichea</taxon>
        <taxon>Hypotrichia</taxon>
        <taxon>Euplotida</taxon>
        <taxon>Euplotidae</taxon>
        <taxon>Moneuplotes</taxon>
    </lineage>
</organism>
<dbReference type="Proteomes" id="UP001295684">
    <property type="component" value="Unassembled WGS sequence"/>
</dbReference>
<protein>
    <submittedName>
        <fullName evidence="4">Uncharacterized protein</fullName>
    </submittedName>
</protein>
<dbReference type="InterPro" id="IPR036322">
    <property type="entry name" value="WD40_repeat_dom_sf"/>
</dbReference>
<keyword evidence="1" id="KW-0853">WD repeat</keyword>
<keyword evidence="5" id="KW-1185">Reference proteome</keyword>
<evidence type="ECO:0000256" key="3">
    <source>
        <dbReference type="ARBA" id="ARBA00025740"/>
    </source>
</evidence>
<evidence type="ECO:0000313" key="4">
    <source>
        <dbReference type="EMBL" id="CAI2374328.1"/>
    </source>
</evidence>
<evidence type="ECO:0000313" key="5">
    <source>
        <dbReference type="Proteomes" id="UP001295684"/>
    </source>
</evidence>
<comment type="similarity">
    <text evidence="3">Belongs to the WD repeat PROPPIN family.</text>
</comment>
<evidence type="ECO:0000256" key="1">
    <source>
        <dbReference type="ARBA" id="ARBA00022574"/>
    </source>
</evidence>
<dbReference type="InterPro" id="IPR015943">
    <property type="entry name" value="WD40/YVTN_repeat-like_dom_sf"/>
</dbReference>
<comment type="caution">
    <text evidence="4">The sequence shown here is derived from an EMBL/GenBank/DDBJ whole genome shotgun (WGS) entry which is preliminary data.</text>
</comment>
<keyword evidence="2" id="KW-0677">Repeat</keyword>
<proteinExistence type="inferred from homology"/>